<dbReference type="SUPFAM" id="SSF52833">
    <property type="entry name" value="Thioredoxin-like"/>
    <property type="match status" value="1"/>
</dbReference>
<dbReference type="Pfam" id="PF13409">
    <property type="entry name" value="GST_N_2"/>
    <property type="match status" value="1"/>
</dbReference>
<comment type="caution">
    <text evidence="3">The sequence shown here is derived from an EMBL/GenBank/DDBJ whole genome shotgun (WGS) entry which is preliminary data.</text>
</comment>
<dbReference type="PANTHER" id="PTHR32419">
    <property type="entry name" value="GLUTATHIONYL-HYDROQUINONE REDUCTASE"/>
    <property type="match status" value="1"/>
</dbReference>
<gene>
    <name evidence="3" type="ORF">FisN_20Lh020</name>
</gene>
<dbReference type="InterPro" id="IPR010987">
    <property type="entry name" value="Glutathione-S-Trfase_C-like"/>
</dbReference>
<proteinExistence type="predicted"/>
<dbReference type="InParanoid" id="A0A1Z5JWR1"/>
<evidence type="ECO:0000259" key="2">
    <source>
        <dbReference type="PROSITE" id="PS50405"/>
    </source>
</evidence>
<dbReference type="InterPro" id="IPR016639">
    <property type="entry name" value="GST_Omega/GSH"/>
</dbReference>
<dbReference type="SUPFAM" id="SSF47616">
    <property type="entry name" value="GST C-terminal domain-like"/>
    <property type="match status" value="1"/>
</dbReference>
<dbReference type="PANTHER" id="PTHR32419:SF6">
    <property type="entry name" value="GLUTATHIONE S-TRANSFERASE OMEGA-LIKE 1-RELATED"/>
    <property type="match status" value="1"/>
</dbReference>
<dbReference type="AlphaFoldDB" id="A0A1Z5JWR1"/>
<dbReference type="CDD" id="cd03190">
    <property type="entry name" value="GST_C_Omega_like"/>
    <property type="match status" value="1"/>
</dbReference>
<organism evidence="3 4">
    <name type="scientific">Fistulifera solaris</name>
    <name type="common">Oleaginous diatom</name>
    <dbReference type="NCBI Taxonomy" id="1519565"/>
    <lineage>
        <taxon>Eukaryota</taxon>
        <taxon>Sar</taxon>
        <taxon>Stramenopiles</taxon>
        <taxon>Ochrophyta</taxon>
        <taxon>Bacillariophyta</taxon>
        <taxon>Bacillariophyceae</taxon>
        <taxon>Bacillariophycidae</taxon>
        <taxon>Naviculales</taxon>
        <taxon>Naviculaceae</taxon>
        <taxon>Fistulifera</taxon>
    </lineage>
</organism>
<evidence type="ECO:0000313" key="3">
    <source>
        <dbReference type="EMBL" id="GAX18258.1"/>
    </source>
</evidence>
<evidence type="ECO:0000256" key="1">
    <source>
        <dbReference type="SAM" id="MobiDB-lite"/>
    </source>
</evidence>
<dbReference type="GO" id="GO:0005737">
    <property type="term" value="C:cytoplasm"/>
    <property type="evidence" value="ECO:0007669"/>
    <property type="project" value="TreeGrafter"/>
</dbReference>
<accession>A0A1Z5JWR1</accession>
<evidence type="ECO:0000313" key="4">
    <source>
        <dbReference type="Proteomes" id="UP000198406"/>
    </source>
</evidence>
<feature type="compositionally biased region" description="Polar residues" evidence="1">
    <location>
        <begin position="145"/>
        <end position="155"/>
    </location>
</feature>
<feature type="region of interest" description="Disordered" evidence="1">
    <location>
        <begin position="136"/>
        <end position="189"/>
    </location>
</feature>
<dbReference type="OrthoDB" id="2309723at2759"/>
<sequence length="555" mass="63924">MSICSKSEQSSRVAKELELLKQQKLARTRRESLNELSSAPLTTPEEAQAFLAAMRDKQHERNLLHNPPSTIGADGVSAWYNQQRKRDEELRRKRKEAEEMLRNYRGGRASYGGASVCSKSASRHWDDDFTMASTRVEEPLGRVRGSSSGDMSDSLHNPFRRPHRQHDDDDYYRNDEKKTDDHRHHRAVQNEPPVTVWRNFISKSANSTFPPEKNRYHLYLSYACPGSHRALIVRTLKGLEDAISVTFVHPTWRLTNPRDEKDKHRGWVFGDPSGLPFQNTIGRGGPFPSSYTNNEPDPIFGAYSIREIYEEANDTSGKYTIPLLWDKKLNTIVNNESSDISYMLNSCFNEFARNPDLDLYTEYDDAAALKLEKVNEWISPLMIHGVYRCGFAKTQRAYDKAISELCRAFDQADELLSTQRYLTGNTVTDADIRLFVTLLRFDEVYAFYFRANARLVMLTPSLLNFCRDIYQIPGIAATCDMEQIKAHFYGSHAEWNKYSVIPRGLGFMELLDQPHDRDRLSRDDPFFDDSFVSPRHQMLPTIPTSSTNPYYDDSE</sequence>
<dbReference type="PROSITE" id="PS50405">
    <property type="entry name" value="GST_CTER"/>
    <property type="match status" value="1"/>
</dbReference>
<name>A0A1Z5JWR1_FISSO</name>
<feature type="compositionally biased region" description="Basic and acidic residues" evidence="1">
    <location>
        <begin position="165"/>
        <end position="182"/>
    </location>
</feature>
<keyword evidence="4" id="KW-1185">Reference proteome</keyword>
<dbReference type="EMBL" id="BDSP01000126">
    <property type="protein sequence ID" value="GAX18258.1"/>
    <property type="molecule type" value="Genomic_DNA"/>
</dbReference>
<protein>
    <recommendedName>
        <fullName evidence="2">GST C-terminal domain-containing protein</fullName>
    </recommendedName>
</protein>
<dbReference type="Pfam" id="PF13410">
    <property type="entry name" value="GST_C_2"/>
    <property type="match status" value="1"/>
</dbReference>
<dbReference type="Gene3D" id="1.20.1050.10">
    <property type="match status" value="1"/>
</dbReference>
<dbReference type="InterPro" id="IPR036282">
    <property type="entry name" value="Glutathione-S-Trfase_C_sf"/>
</dbReference>
<dbReference type="GO" id="GO:0004364">
    <property type="term" value="F:glutathione transferase activity"/>
    <property type="evidence" value="ECO:0007669"/>
    <property type="project" value="InterPro"/>
</dbReference>
<dbReference type="Proteomes" id="UP000198406">
    <property type="component" value="Unassembled WGS sequence"/>
</dbReference>
<reference evidence="3 4" key="1">
    <citation type="journal article" date="2015" name="Plant Cell">
        <title>Oil accumulation by the oleaginous diatom Fistulifera solaris as revealed by the genome and transcriptome.</title>
        <authorList>
            <person name="Tanaka T."/>
            <person name="Maeda Y."/>
            <person name="Veluchamy A."/>
            <person name="Tanaka M."/>
            <person name="Abida H."/>
            <person name="Marechal E."/>
            <person name="Bowler C."/>
            <person name="Muto M."/>
            <person name="Sunaga Y."/>
            <person name="Tanaka M."/>
            <person name="Yoshino T."/>
            <person name="Taniguchi T."/>
            <person name="Fukuda Y."/>
            <person name="Nemoto M."/>
            <person name="Matsumoto M."/>
            <person name="Wong P.S."/>
            <person name="Aburatani S."/>
            <person name="Fujibuchi W."/>
        </authorList>
    </citation>
    <scope>NUCLEOTIDE SEQUENCE [LARGE SCALE GENOMIC DNA]</scope>
    <source>
        <strain evidence="3 4">JPCC DA0580</strain>
    </source>
</reference>
<dbReference type="InterPro" id="IPR036249">
    <property type="entry name" value="Thioredoxin-like_sf"/>
</dbReference>
<dbReference type="Gene3D" id="3.40.30.10">
    <property type="entry name" value="Glutaredoxin"/>
    <property type="match status" value="1"/>
</dbReference>
<dbReference type="InterPro" id="IPR047047">
    <property type="entry name" value="GST_Omega-like_C"/>
</dbReference>
<dbReference type="InterPro" id="IPR004045">
    <property type="entry name" value="Glutathione_S-Trfase_N"/>
</dbReference>
<feature type="domain" description="GST C-terminal" evidence="2">
    <location>
        <begin position="364"/>
        <end position="488"/>
    </location>
</feature>